<evidence type="ECO:0000313" key="1">
    <source>
        <dbReference type="EMBL" id="QDU88384.1"/>
    </source>
</evidence>
<dbReference type="RefSeq" id="WP_145283246.1">
    <property type="nucleotide sequence ID" value="NZ_CP036291.1"/>
</dbReference>
<dbReference type="EMBL" id="CP036291">
    <property type="protein sequence ID" value="QDU88384.1"/>
    <property type="molecule type" value="Genomic_DNA"/>
</dbReference>
<organism evidence="1 2">
    <name type="scientific">Pirellulimonas nuda</name>
    <dbReference type="NCBI Taxonomy" id="2528009"/>
    <lineage>
        <taxon>Bacteria</taxon>
        <taxon>Pseudomonadati</taxon>
        <taxon>Planctomycetota</taxon>
        <taxon>Planctomycetia</taxon>
        <taxon>Pirellulales</taxon>
        <taxon>Lacipirellulaceae</taxon>
        <taxon>Pirellulimonas</taxon>
    </lineage>
</organism>
<protein>
    <submittedName>
        <fullName evidence="1">Uncharacterized protein</fullName>
    </submittedName>
</protein>
<reference evidence="1 2" key="1">
    <citation type="submission" date="2019-02" db="EMBL/GenBank/DDBJ databases">
        <title>Deep-cultivation of Planctomycetes and their phenomic and genomic characterization uncovers novel biology.</title>
        <authorList>
            <person name="Wiegand S."/>
            <person name="Jogler M."/>
            <person name="Boedeker C."/>
            <person name="Pinto D."/>
            <person name="Vollmers J."/>
            <person name="Rivas-Marin E."/>
            <person name="Kohn T."/>
            <person name="Peeters S.H."/>
            <person name="Heuer A."/>
            <person name="Rast P."/>
            <person name="Oberbeckmann S."/>
            <person name="Bunk B."/>
            <person name="Jeske O."/>
            <person name="Meyerdierks A."/>
            <person name="Storesund J.E."/>
            <person name="Kallscheuer N."/>
            <person name="Luecker S."/>
            <person name="Lage O.M."/>
            <person name="Pohl T."/>
            <person name="Merkel B.J."/>
            <person name="Hornburger P."/>
            <person name="Mueller R.-W."/>
            <person name="Bruemmer F."/>
            <person name="Labrenz M."/>
            <person name="Spormann A.M."/>
            <person name="Op den Camp H."/>
            <person name="Overmann J."/>
            <person name="Amann R."/>
            <person name="Jetten M.S.M."/>
            <person name="Mascher T."/>
            <person name="Medema M.H."/>
            <person name="Devos D.P."/>
            <person name="Kaster A.-K."/>
            <person name="Ovreas L."/>
            <person name="Rohde M."/>
            <person name="Galperin M.Y."/>
            <person name="Jogler C."/>
        </authorList>
    </citation>
    <scope>NUCLEOTIDE SEQUENCE [LARGE SCALE GENOMIC DNA]</scope>
    <source>
        <strain evidence="1 2">Pla175</strain>
    </source>
</reference>
<proteinExistence type="predicted"/>
<dbReference type="AlphaFoldDB" id="A0A518DA70"/>
<evidence type="ECO:0000313" key="2">
    <source>
        <dbReference type="Proteomes" id="UP000317429"/>
    </source>
</evidence>
<dbReference type="KEGG" id="pnd:Pla175_17600"/>
<gene>
    <name evidence="1" type="ORF">Pla175_17600</name>
</gene>
<name>A0A518DA70_9BACT</name>
<keyword evidence="2" id="KW-1185">Reference proteome</keyword>
<sequence>MNATTHQVHPFEAAGLGKAPFRYVGYSHEVGPQKVTTYAPNGEEIELIVGAPGQPMSSCDYCGQGIAHVCHCVSSDGKEFKVGCDCVERVGQVKGDQRAQRAVEVAKYNLRRQREAKRRDEFARWIEQNGEELNNHPHPNAYSMSLGRTLRDYAVWMRKNGGHSGQMRAWKMARTKLGQ</sequence>
<dbReference type="Proteomes" id="UP000317429">
    <property type="component" value="Chromosome"/>
</dbReference>
<accession>A0A518DA70</accession>